<dbReference type="Gene3D" id="3.40.630.30">
    <property type="match status" value="1"/>
</dbReference>
<dbReference type="InterPro" id="IPR016181">
    <property type="entry name" value="Acyl_CoA_acyltransferase"/>
</dbReference>
<dbReference type="AlphaFoldDB" id="A0A1F6EKD0"/>
<dbReference type="InterPro" id="IPR000182">
    <property type="entry name" value="GNAT_dom"/>
</dbReference>
<comment type="caution">
    <text evidence="4">The sequence shown here is derived from an EMBL/GenBank/DDBJ whole genome shotgun (WGS) entry which is preliminary data.</text>
</comment>
<dbReference type="SUPFAM" id="SSF55729">
    <property type="entry name" value="Acyl-CoA N-acyltransferases (Nat)"/>
    <property type="match status" value="1"/>
</dbReference>
<evidence type="ECO:0000313" key="4">
    <source>
        <dbReference type="EMBL" id="OGG74096.1"/>
    </source>
</evidence>
<evidence type="ECO:0000256" key="2">
    <source>
        <dbReference type="ARBA" id="ARBA00023315"/>
    </source>
</evidence>
<feature type="domain" description="N-acetyltransferase" evidence="3">
    <location>
        <begin position="8"/>
        <end position="142"/>
    </location>
</feature>
<dbReference type="EMBL" id="MFMA01000009">
    <property type="protein sequence ID" value="OGG74096.1"/>
    <property type="molecule type" value="Genomic_DNA"/>
</dbReference>
<dbReference type="GO" id="GO:0016747">
    <property type="term" value="F:acyltransferase activity, transferring groups other than amino-acyl groups"/>
    <property type="evidence" value="ECO:0007669"/>
    <property type="project" value="InterPro"/>
</dbReference>
<dbReference type="InterPro" id="IPR050832">
    <property type="entry name" value="Bact_Acetyltransf"/>
</dbReference>
<sequence>MAELVRLEKIEASTLEQINALLRQLSERVPPCTPELLKSIVESPTLELWVAKENGAIVGMGELVIALKPEGTIAQIEDIVVDEAHRGKGFGKMLSEKLIERARTHGARVVQLSSRPSRTAANALYKKLGFRQHETNSYYLDL</sequence>
<accession>A0A1F6EKD0</accession>
<dbReference type="PANTHER" id="PTHR43877">
    <property type="entry name" value="AMINOALKYLPHOSPHONATE N-ACETYLTRANSFERASE-RELATED-RELATED"/>
    <property type="match status" value="1"/>
</dbReference>
<evidence type="ECO:0000259" key="3">
    <source>
        <dbReference type="PROSITE" id="PS51186"/>
    </source>
</evidence>
<organism evidence="4 5">
    <name type="scientific">Candidatus Kaiserbacteria bacterium RIFCSPLOWO2_01_FULL_54_20</name>
    <dbReference type="NCBI Taxonomy" id="1798513"/>
    <lineage>
        <taxon>Bacteria</taxon>
        <taxon>Candidatus Kaiseribacteriota</taxon>
    </lineage>
</organism>
<name>A0A1F6EKD0_9BACT</name>
<reference evidence="4 5" key="1">
    <citation type="journal article" date="2016" name="Nat. Commun.">
        <title>Thousands of microbial genomes shed light on interconnected biogeochemical processes in an aquifer system.</title>
        <authorList>
            <person name="Anantharaman K."/>
            <person name="Brown C.T."/>
            <person name="Hug L.A."/>
            <person name="Sharon I."/>
            <person name="Castelle C.J."/>
            <person name="Probst A.J."/>
            <person name="Thomas B.C."/>
            <person name="Singh A."/>
            <person name="Wilkins M.J."/>
            <person name="Karaoz U."/>
            <person name="Brodie E.L."/>
            <person name="Williams K.H."/>
            <person name="Hubbard S.S."/>
            <person name="Banfield J.F."/>
        </authorList>
    </citation>
    <scope>NUCLEOTIDE SEQUENCE [LARGE SCALE GENOMIC DNA]</scope>
</reference>
<evidence type="ECO:0000313" key="5">
    <source>
        <dbReference type="Proteomes" id="UP000178427"/>
    </source>
</evidence>
<keyword evidence="1" id="KW-0808">Transferase</keyword>
<keyword evidence="2" id="KW-0012">Acyltransferase</keyword>
<evidence type="ECO:0000256" key="1">
    <source>
        <dbReference type="ARBA" id="ARBA00022679"/>
    </source>
</evidence>
<dbReference type="CDD" id="cd04301">
    <property type="entry name" value="NAT_SF"/>
    <property type="match status" value="1"/>
</dbReference>
<dbReference type="PROSITE" id="PS51186">
    <property type="entry name" value="GNAT"/>
    <property type="match status" value="1"/>
</dbReference>
<dbReference type="Proteomes" id="UP000178427">
    <property type="component" value="Unassembled WGS sequence"/>
</dbReference>
<protein>
    <recommendedName>
        <fullName evidence="3">N-acetyltransferase domain-containing protein</fullName>
    </recommendedName>
</protein>
<dbReference type="Pfam" id="PF00583">
    <property type="entry name" value="Acetyltransf_1"/>
    <property type="match status" value="1"/>
</dbReference>
<proteinExistence type="predicted"/>
<gene>
    <name evidence="4" type="ORF">A3A40_02725</name>
</gene>
<dbReference type="STRING" id="1798513.A3A40_02725"/>